<dbReference type="InterPro" id="IPR051924">
    <property type="entry name" value="GST_Kappa/NadH"/>
</dbReference>
<comment type="catalytic activity">
    <reaction evidence="1">
        <text>RX + glutathione = an S-substituted glutathione + a halide anion + H(+)</text>
        <dbReference type="Rhea" id="RHEA:16437"/>
        <dbReference type="ChEBI" id="CHEBI:15378"/>
        <dbReference type="ChEBI" id="CHEBI:16042"/>
        <dbReference type="ChEBI" id="CHEBI:17792"/>
        <dbReference type="ChEBI" id="CHEBI:57925"/>
        <dbReference type="ChEBI" id="CHEBI:90779"/>
        <dbReference type="EC" id="2.5.1.18"/>
    </reaction>
</comment>
<comment type="caution">
    <text evidence="3">The sequence shown here is derived from an EMBL/GenBank/DDBJ whole genome shotgun (WGS) entry which is preliminary data.</text>
</comment>
<protein>
    <recommendedName>
        <fullName evidence="1">Glutathione S-transferase kappa</fullName>
        <ecNumber evidence="1">2.5.1.18</ecNumber>
    </recommendedName>
</protein>
<dbReference type="PIRSF" id="PIRSF006386">
    <property type="entry name" value="HCCAis_GSTk"/>
    <property type="match status" value="1"/>
</dbReference>
<dbReference type="InterPro" id="IPR014440">
    <property type="entry name" value="HCCAis_GSTk"/>
</dbReference>
<dbReference type="GO" id="GO:0016853">
    <property type="term" value="F:isomerase activity"/>
    <property type="evidence" value="ECO:0007669"/>
    <property type="project" value="UniProtKB-KW"/>
</dbReference>
<name>A0ABR2II50_9PEZI</name>
<dbReference type="SUPFAM" id="SSF52833">
    <property type="entry name" value="Thioredoxin-like"/>
    <property type="match status" value="1"/>
</dbReference>
<accession>A0ABR2II50</accession>
<dbReference type="Proteomes" id="UP001390339">
    <property type="component" value="Unassembled WGS sequence"/>
</dbReference>
<feature type="domain" description="DSBA-like thioredoxin" evidence="2">
    <location>
        <begin position="10"/>
        <end position="207"/>
    </location>
</feature>
<dbReference type="InterPro" id="IPR001853">
    <property type="entry name" value="DSBA-like_thioredoxin_dom"/>
</dbReference>
<sequence length="225" mass="24500">MGAPNTNNSIRLYVDVVSPFAYQAFHILRHDPVFKGVKVEYIPIFLGGLMHACGNTAPIQIKNKDKWIGQERIRWARAFGVPMADAIPAGFPPNTLHTMRAVCALSLLPDPDQDKLVRGLEALYKAMWTDHADVAKPEVFGPLLVEVLGEEVAGKALANASTIGKQALKANTDQAFADGAFGLPYMVCTNAAGQTEGFWGVDHMGQVLRFMGLERPLEGGWKALL</sequence>
<dbReference type="EMBL" id="JAPCWZ010000005">
    <property type="protein sequence ID" value="KAK8863267.1"/>
    <property type="molecule type" value="Genomic_DNA"/>
</dbReference>
<evidence type="ECO:0000313" key="3">
    <source>
        <dbReference type="EMBL" id="KAK8863267.1"/>
    </source>
</evidence>
<evidence type="ECO:0000313" key="4">
    <source>
        <dbReference type="Proteomes" id="UP001390339"/>
    </source>
</evidence>
<gene>
    <name evidence="3" type="ORF">PGQ11_009502</name>
</gene>
<proteinExistence type="inferred from homology"/>
<evidence type="ECO:0000256" key="1">
    <source>
        <dbReference type="PIRNR" id="PIRNR006386"/>
    </source>
</evidence>
<dbReference type="Pfam" id="PF01323">
    <property type="entry name" value="DSBA"/>
    <property type="match status" value="1"/>
</dbReference>
<reference evidence="3 4" key="1">
    <citation type="journal article" date="2024" name="IMA Fungus">
        <title>Apiospora arundinis, a panoply of carbohydrate-active enzymes and secondary metabolites.</title>
        <authorList>
            <person name="Sorensen T."/>
            <person name="Petersen C."/>
            <person name="Muurmann A.T."/>
            <person name="Christiansen J.V."/>
            <person name="Brundto M.L."/>
            <person name="Overgaard C.K."/>
            <person name="Boysen A.T."/>
            <person name="Wollenberg R.D."/>
            <person name="Larsen T.O."/>
            <person name="Sorensen J.L."/>
            <person name="Nielsen K.L."/>
            <person name="Sondergaard T.E."/>
        </authorList>
    </citation>
    <scope>NUCLEOTIDE SEQUENCE [LARGE SCALE GENOMIC DNA]</scope>
    <source>
        <strain evidence="3 4">AAU 773</strain>
    </source>
</reference>
<dbReference type="EC" id="2.5.1.18" evidence="1"/>
<dbReference type="Gene3D" id="3.40.30.10">
    <property type="entry name" value="Glutaredoxin"/>
    <property type="match status" value="1"/>
</dbReference>
<keyword evidence="4" id="KW-1185">Reference proteome</keyword>
<keyword evidence="1" id="KW-0808">Transferase</keyword>
<dbReference type="PANTHER" id="PTHR42943:SF2">
    <property type="entry name" value="GLUTATHIONE S-TRANSFERASE KAPPA 1"/>
    <property type="match status" value="1"/>
</dbReference>
<comment type="similarity">
    <text evidence="1">Belongs to the GST superfamily. Kappa family.</text>
</comment>
<keyword evidence="3" id="KW-0413">Isomerase</keyword>
<dbReference type="InterPro" id="IPR036249">
    <property type="entry name" value="Thioredoxin-like_sf"/>
</dbReference>
<dbReference type="PANTHER" id="PTHR42943">
    <property type="entry name" value="GLUTATHIONE S-TRANSFERASE KAPPA"/>
    <property type="match status" value="1"/>
</dbReference>
<organism evidence="3 4">
    <name type="scientific">Apiospora arundinis</name>
    <dbReference type="NCBI Taxonomy" id="335852"/>
    <lineage>
        <taxon>Eukaryota</taxon>
        <taxon>Fungi</taxon>
        <taxon>Dikarya</taxon>
        <taxon>Ascomycota</taxon>
        <taxon>Pezizomycotina</taxon>
        <taxon>Sordariomycetes</taxon>
        <taxon>Xylariomycetidae</taxon>
        <taxon>Amphisphaeriales</taxon>
        <taxon>Apiosporaceae</taxon>
        <taxon>Apiospora</taxon>
    </lineage>
</organism>
<evidence type="ECO:0000259" key="2">
    <source>
        <dbReference type="Pfam" id="PF01323"/>
    </source>
</evidence>